<sequence>MMMIDKIWSDDIKGYKTDAAEGEYLKLRRFNLLIGSNNSGKSRLLRSLFSSDLNKIHVGLGREFQQTCRELGELFDWVSKGKTIHGFNCANFMALYDGQCRSVGEINSTINSLVKLTADAANISLSVRGADSNDFYYVQDIVRSKSPVEAVSNVRRASQETANLKRHYIPILRGMRPLQDNKDLFLDRTLKDYFTNGEKANLNIVTGFDLYKLLAQFLLGQPEERQRVRNYETILGNEFFGGQEITLIPQYGKDTVAVKIGEDDQFSIYDLGDGLQQVIIITSAAYLEQDRSIFFIEEPEACLHPGLLRKLALFLLGHTNHQYLATTHSNHLLDLAESHSEVLIHKVSKAYGDVEFNFKTQECTRDRELLADLGVLASSVYLANSTIWVEGITDRLYLKVFMRKYLQDLEDSIFKIKYESFLENYHYAFVEYQGGTLGHWGFDDSDATDRLSASKLCSAAFLIADGDIFGKGERTDILDRELKDRFYLLPAKEIESLLPLDVILKAALRLFSRKKAKTKINLDPDNLKKILSRDVASSQHGIGYHLDRCLGLKGKGGNVRRVFADESGTVSDKVKFCREVLLVMSEDDWVMPIALEELCVKIYSHISEFNH</sequence>
<evidence type="ECO:0000313" key="2">
    <source>
        <dbReference type="EMBL" id="RMO88239.1"/>
    </source>
</evidence>
<evidence type="ECO:0000313" key="3">
    <source>
        <dbReference type="Proteomes" id="UP000268056"/>
    </source>
</evidence>
<feature type="domain" description="ATPase AAA-type core" evidence="1">
    <location>
        <begin position="227"/>
        <end position="334"/>
    </location>
</feature>
<accession>A0A3M3Z242</accession>
<evidence type="ECO:0000259" key="1">
    <source>
        <dbReference type="Pfam" id="PF13304"/>
    </source>
</evidence>
<protein>
    <submittedName>
        <fullName evidence="2">Putative ATP/GTP-binding protein</fullName>
    </submittedName>
</protein>
<organism evidence="2 3">
    <name type="scientific">Pseudomonas syringae pv. tagetis</name>
    <dbReference type="NCBI Taxonomy" id="129140"/>
    <lineage>
        <taxon>Bacteria</taxon>
        <taxon>Pseudomonadati</taxon>
        <taxon>Pseudomonadota</taxon>
        <taxon>Gammaproteobacteria</taxon>
        <taxon>Pseudomonadales</taxon>
        <taxon>Pseudomonadaceae</taxon>
        <taxon>Pseudomonas</taxon>
    </lineage>
</organism>
<dbReference type="GO" id="GO:0016887">
    <property type="term" value="F:ATP hydrolysis activity"/>
    <property type="evidence" value="ECO:0007669"/>
    <property type="project" value="InterPro"/>
</dbReference>
<dbReference type="GO" id="GO:0005524">
    <property type="term" value="F:ATP binding"/>
    <property type="evidence" value="ECO:0007669"/>
    <property type="project" value="InterPro"/>
</dbReference>
<dbReference type="InterPro" id="IPR051396">
    <property type="entry name" value="Bact_Antivir_Def_Nuclease"/>
</dbReference>
<comment type="caution">
    <text evidence="2">The sequence shown here is derived from an EMBL/GenBank/DDBJ whole genome shotgun (WGS) entry which is preliminary data.</text>
</comment>
<dbReference type="Pfam" id="PF13304">
    <property type="entry name" value="AAA_21"/>
    <property type="match status" value="1"/>
</dbReference>
<dbReference type="InterPro" id="IPR003959">
    <property type="entry name" value="ATPase_AAA_core"/>
</dbReference>
<name>A0A3M3Z242_9PSED</name>
<dbReference type="Gene3D" id="3.40.50.300">
    <property type="entry name" value="P-loop containing nucleotide triphosphate hydrolases"/>
    <property type="match status" value="1"/>
</dbReference>
<gene>
    <name evidence="2" type="ORF">ALQ32_00399</name>
</gene>
<reference evidence="2 3" key="1">
    <citation type="submission" date="2018-08" db="EMBL/GenBank/DDBJ databases">
        <title>Recombination of ecologically and evolutionarily significant loci maintains genetic cohesion in the Pseudomonas syringae species complex.</title>
        <authorList>
            <person name="Dillon M."/>
            <person name="Thakur S."/>
            <person name="Almeida R.N.D."/>
            <person name="Weir B.S."/>
            <person name="Guttman D.S."/>
        </authorList>
    </citation>
    <scope>NUCLEOTIDE SEQUENCE [LARGE SCALE GENOMIC DNA]</scope>
    <source>
        <strain evidence="2 3">ICMP 4092</strain>
    </source>
</reference>
<dbReference type="PANTHER" id="PTHR43581">
    <property type="entry name" value="ATP/GTP PHOSPHATASE"/>
    <property type="match status" value="1"/>
</dbReference>
<dbReference type="SUPFAM" id="SSF52540">
    <property type="entry name" value="P-loop containing nucleoside triphosphate hydrolases"/>
    <property type="match status" value="1"/>
</dbReference>
<dbReference type="PANTHER" id="PTHR43581:SF2">
    <property type="entry name" value="EXCINUCLEASE ATPASE SUBUNIT"/>
    <property type="match status" value="1"/>
</dbReference>
<dbReference type="EMBL" id="RBQC01000079">
    <property type="protein sequence ID" value="RMO88239.1"/>
    <property type="molecule type" value="Genomic_DNA"/>
</dbReference>
<proteinExistence type="predicted"/>
<dbReference type="AlphaFoldDB" id="A0A3M3Z242"/>
<dbReference type="InterPro" id="IPR027417">
    <property type="entry name" value="P-loop_NTPase"/>
</dbReference>
<dbReference type="Proteomes" id="UP000268056">
    <property type="component" value="Unassembled WGS sequence"/>
</dbReference>